<proteinExistence type="predicted"/>
<dbReference type="OMA" id="IAHDHIN"/>
<feature type="domain" description="DDE Tnp4" evidence="3">
    <location>
        <begin position="67"/>
        <end position="131"/>
    </location>
</feature>
<dbReference type="OrthoDB" id="6329868at2759"/>
<sequence>MTKAKRRTTPFNQVLIALQFYGTGTFQTVVGNVLKYSQATVCRSIHDVSRAFFMIAHDHINFPPNLLQGVCDANGHFLSVNETKPGSVHDSTMFKTSALGLQCVQGEFGTGFLFGDSGYVCTPYLVTPFNINSNDEENFLKNKTPRSYSPSGH</sequence>
<evidence type="ECO:0000313" key="4">
    <source>
        <dbReference type="EMBL" id="EFX80082.1"/>
    </source>
</evidence>
<keyword evidence="5" id="KW-1185">Reference proteome</keyword>
<dbReference type="GO" id="GO:0046872">
    <property type="term" value="F:metal ion binding"/>
    <property type="evidence" value="ECO:0007669"/>
    <property type="project" value="UniProtKB-KW"/>
</dbReference>
<evidence type="ECO:0000256" key="2">
    <source>
        <dbReference type="ARBA" id="ARBA00022723"/>
    </source>
</evidence>
<reference evidence="4 5" key="1">
    <citation type="journal article" date="2011" name="Science">
        <title>The ecoresponsive genome of Daphnia pulex.</title>
        <authorList>
            <person name="Colbourne J.K."/>
            <person name="Pfrender M.E."/>
            <person name="Gilbert D."/>
            <person name="Thomas W.K."/>
            <person name="Tucker A."/>
            <person name="Oakley T.H."/>
            <person name="Tokishita S."/>
            <person name="Aerts A."/>
            <person name="Arnold G.J."/>
            <person name="Basu M.K."/>
            <person name="Bauer D.J."/>
            <person name="Caceres C.E."/>
            <person name="Carmel L."/>
            <person name="Casola C."/>
            <person name="Choi J.H."/>
            <person name="Detter J.C."/>
            <person name="Dong Q."/>
            <person name="Dusheyko S."/>
            <person name="Eads B.D."/>
            <person name="Frohlich T."/>
            <person name="Geiler-Samerotte K.A."/>
            <person name="Gerlach D."/>
            <person name="Hatcher P."/>
            <person name="Jogdeo S."/>
            <person name="Krijgsveld J."/>
            <person name="Kriventseva E.V."/>
            <person name="Kultz D."/>
            <person name="Laforsch C."/>
            <person name="Lindquist E."/>
            <person name="Lopez J."/>
            <person name="Manak J.R."/>
            <person name="Muller J."/>
            <person name="Pangilinan J."/>
            <person name="Patwardhan R.P."/>
            <person name="Pitluck S."/>
            <person name="Pritham E.J."/>
            <person name="Rechtsteiner A."/>
            <person name="Rho M."/>
            <person name="Rogozin I.B."/>
            <person name="Sakarya O."/>
            <person name="Salamov A."/>
            <person name="Schaack S."/>
            <person name="Shapiro H."/>
            <person name="Shiga Y."/>
            <person name="Skalitzky C."/>
            <person name="Smith Z."/>
            <person name="Souvorov A."/>
            <person name="Sung W."/>
            <person name="Tang Z."/>
            <person name="Tsuchiya D."/>
            <person name="Tu H."/>
            <person name="Vos H."/>
            <person name="Wang M."/>
            <person name="Wolf Y.I."/>
            <person name="Yamagata H."/>
            <person name="Yamada T."/>
            <person name="Ye Y."/>
            <person name="Shaw J.R."/>
            <person name="Andrews J."/>
            <person name="Crease T.J."/>
            <person name="Tang H."/>
            <person name="Lucas S.M."/>
            <person name="Robertson H.M."/>
            <person name="Bork P."/>
            <person name="Koonin E.V."/>
            <person name="Zdobnov E.M."/>
            <person name="Grigoriev I.V."/>
            <person name="Lynch M."/>
            <person name="Boore J.L."/>
        </authorList>
    </citation>
    <scope>NUCLEOTIDE SEQUENCE [LARGE SCALE GENOMIC DNA]</scope>
</reference>
<evidence type="ECO:0000313" key="5">
    <source>
        <dbReference type="Proteomes" id="UP000000305"/>
    </source>
</evidence>
<dbReference type="KEGG" id="dpx:DAPPUDRAFT_103813"/>
<dbReference type="eggNOG" id="KOG4585">
    <property type="taxonomic scope" value="Eukaryota"/>
</dbReference>
<evidence type="ECO:0000256" key="1">
    <source>
        <dbReference type="ARBA" id="ARBA00001968"/>
    </source>
</evidence>
<protein>
    <recommendedName>
        <fullName evidence="3">DDE Tnp4 domain-containing protein</fullName>
    </recommendedName>
</protein>
<dbReference type="PhylomeDB" id="E9GKE0"/>
<evidence type="ECO:0000259" key="3">
    <source>
        <dbReference type="Pfam" id="PF13359"/>
    </source>
</evidence>
<dbReference type="EMBL" id="GL732549">
    <property type="protein sequence ID" value="EFX80082.1"/>
    <property type="molecule type" value="Genomic_DNA"/>
</dbReference>
<dbReference type="HOGENOM" id="CLU_1715101_0_0_1"/>
<dbReference type="Proteomes" id="UP000000305">
    <property type="component" value="Unassembled WGS sequence"/>
</dbReference>
<dbReference type="Pfam" id="PF13359">
    <property type="entry name" value="DDE_Tnp_4"/>
    <property type="match status" value="1"/>
</dbReference>
<organism evidence="4 5">
    <name type="scientific">Daphnia pulex</name>
    <name type="common">Water flea</name>
    <dbReference type="NCBI Taxonomy" id="6669"/>
    <lineage>
        <taxon>Eukaryota</taxon>
        <taxon>Metazoa</taxon>
        <taxon>Ecdysozoa</taxon>
        <taxon>Arthropoda</taxon>
        <taxon>Crustacea</taxon>
        <taxon>Branchiopoda</taxon>
        <taxon>Diplostraca</taxon>
        <taxon>Cladocera</taxon>
        <taxon>Anomopoda</taxon>
        <taxon>Daphniidae</taxon>
        <taxon>Daphnia</taxon>
    </lineage>
</organism>
<comment type="cofactor">
    <cofactor evidence="1">
        <name>a divalent metal cation</name>
        <dbReference type="ChEBI" id="CHEBI:60240"/>
    </cofactor>
</comment>
<dbReference type="AlphaFoldDB" id="E9GKE0"/>
<dbReference type="InParanoid" id="E9GKE0"/>
<gene>
    <name evidence="4" type="ORF">DAPPUDRAFT_103813</name>
</gene>
<name>E9GKE0_DAPPU</name>
<dbReference type="InterPro" id="IPR027806">
    <property type="entry name" value="HARBI1_dom"/>
</dbReference>
<keyword evidence="2" id="KW-0479">Metal-binding</keyword>
<accession>E9GKE0</accession>